<keyword evidence="2" id="KW-1185">Reference proteome</keyword>
<sequence>MTQYVGNARAVLDSLNSYEFLKARTTQLRNDLQASQTEKLGLRLANIRLKVSLDSCQAGGKSAGKLEGKLKAAKAENWVWRGMGLLALLDLGLQIANVFK</sequence>
<organism evidence="1 2">
    <name type="scientific">Spirosoma telluris</name>
    <dbReference type="NCBI Taxonomy" id="2183553"/>
    <lineage>
        <taxon>Bacteria</taxon>
        <taxon>Pseudomonadati</taxon>
        <taxon>Bacteroidota</taxon>
        <taxon>Cytophagia</taxon>
        <taxon>Cytophagales</taxon>
        <taxon>Cytophagaceae</taxon>
        <taxon>Spirosoma</taxon>
    </lineage>
</organism>
<accession>A0A327NNP4</accession>
<comment type="caution">
    <text evidence="1">The sequence shown here is derived from an EMBL/GenBank/DDBJ whole genome shotgun (WGS) entry which is preliminary data.</text>
</comment>
<dbReference type="AlphaFoldDB" id="A0A327NNP4"/>
<gene>
    <name evidence="1" type="ORF">HMF3257_20885</name>
</gene>
<dbReference type="Proteomes" id="UP000249016">
    <property type="component" value="Unassembled WGS sequence"/>
</dbReference>
<dbReference type="OrthoDB" id="965724at2"/>
<evidence type="ECO:0000313" key="2">
    <source>
        <dbReference type="Proteomes" id="UP000249016"/>
    </source>
</evidence>
<proteinExistence type="predicted"/>
<evidence type="ECO:0000313" key="1">
    <source>
        <dbReference type="EMBL" id="RAI76019.1"/>
    </source>
</evidence>
<protein>
    <submittedName>
        <fullName evidence="1">Uncharacterized protein</fullName>
    </submittedName>
</protein>
<name>A0A327NNP4_9BACT</name>
<dbReference type="RefSeq" id="WP_111345083.1">
    <property type="nucleotide sequence ID" value="NZ_QLII01000001.1"/>
</dbReference>
<dbReference type="EMBL" id="QLII01000001">
    <property type="protein sequence ID" value="RAI76019.1"/>
    <property type="molecule type" value="Genomic_DNA"/>
</dbReference>
<reference evidence="1 2" key="1">
    <citation type="submission" date="2018-06" db="EMBL/GenBank/DDBJ databases">
        <title>Spirosoma sp. HMF3257 Genome sequencing and assembly.</title>
        <authorList>
            <person name="Kang H."/>
            <person name="Cha I."/>
            <person name="Kim H."/>
            <person name="Kang J."/>
            <person name="Joh K."/>
        </authorList>
    </citation>
    <scope>NUCLEOTIDE SEQUENCE [LARGE SCALE GENOMIC DNA]</scope>
    <source>
        <strain evidence="1 2">HMF3257</strain>
    </source>
</reference>